<keyword evidence="11" id="KW-0732">Signal</keyword>
<dbReference type="Pfam" id="PF02837">
    <property type="entry name" value="Glyco_hydro_2_N"/>
    <property type="match status" value="1"/>
</dbReference>
<dbReference type="InterPro" id="IPR036156">
    <property type="entry name" value="Beta-gal/glucu_dom_sf"/>
</dbReference>
<evidence type="ECO:0000256" key="3">
    <source>
        <dbReference type="ARBA" id="ARBA00007401"/>
    </source>
</evidence>
<comment type="similarity">
    <text evidence="3 10">Belongs to the glycosyl hydrolase 2 family.</text>
</comment>
<dbReference type="GO" id="GO:0009341">
    <property type="term" value="C:beta-galactosidase complex"/>
    <property type="evidence" value="ECO:0007669"/>
    <property type="project" value="InterPro"/>
</dbReference>
<evidence type="ECO:0000313" key="16">
    <source>
        <dbReference type="Proteomes" id="UP000183766"/>
    </source>
</evidence>
<gene>
    <name evidence="13" type="ORF">SAMN04487924_104180</name>
    <name evidence="14" type="ORF">SAMN05216250_11284</name>
</gene>
<dbReference type="RefSeq" id="WP_008645816.1">
    <property type="nucleotide sequence ID" value="NZ_CP045612.1"/>
</dbReference>
<dbReference type="InterPro" id="IPR011013">
    <property type="entry name" value="Gal_mutarotase_sf_dom"/>
</dbReference>
<dbReference type="SUPFAM" id="SSF74650">
    <property type="entry name" value="Galactose mutarotase-like"/>
    <property type="match status" value="1"/>
</dbReference>
<evidence type="ECO:0000256" key="9">
    <source>
        <dbReference type="ARBA" id="ARBA00032230"/>
    </source>
</evidence>
<keyword evidence="6 10" id="KW-0378">Hydrolase</keyword>
<dbReference type="InterPro" id="IPR006102">
    <property type="entry name" value="Ig-like_GH2"/>
</dbReference>
<protein>
    <recommendedName>
        <fullName evidence="5 10">Beta-galactosidase</fullName>
        <ecNumber evidence="5 10">3.2.1.23</ecNumber>
    </recommendedName>
    <alternativeName>
        <fullName evidence="9 10">Lactase</fullName>
    </alternativeName>
</protein>
<dbReference type="InterPro" id="IPR006104">
    <property type="entry name" value="Glyco_hydro_2_N"/>
</dbReference>
<proteinExistence type="inferred from homology"/>
<dbReference type="Gene3D" id="2.60.40.10">
    <property type="entry name" value="Immunoglobulins"/>
    <property type="match status" value="2"/>
</dbReference>
<dbReference type="InterPro" id="IPR006103">
    <property type="entry name" value="Glyco_hydro_2_cat"/>
</dbReference>
<comment type="catalytic activity">
    <reaction evidence="1 10">
        <text>Hydrolysis of terminal non-reducing beta-D-galactose residues in beta-D-galactosides.</text>
        <dbReference type="EC" id="3.2.1.23"/>
    </reaction>
</comment>
<sequence length="1029" mass="116825">MLMNISFKKRTSLILSAVLAATTFTLAQQQPLPEWQSQYAVGLNKLAPHTYVWPYANASDIEKPGGYEQSPFYMSLNGKWKFHWVKNPDNRPKDFYQPSYYTGGWADINVPGNWECQGYGTAIYVNETYEFDDKMFNFKKNPPLVPHAENEVGSYRRTFKVPADWKGRRIVLCCEGVISFYYVWVNGKLLGYNQGSKTAAEWDITDVLNEGENVVALEVYRWSAGAYLECQDMWRLSGIERDVYLYSTPKQYIADYKLNASLDKEKYKDGIFGLEVTVEGPSITLGATSIAYTLKDAEGKAVLQDAIRIKSRGLSNLITFDEKNLPDVKAWSAEHPHLYTLILELKDEQGKVTELTGCEVGFRTSEIKDGRFCINGVPVLVKGTNRHEHSQLGRTVSKELMELDIKLMKQHNINMVRNSHYPTHPYWYQLCDRYGLYMIDEANIESHGMGYGAASLAKDTTWLTAHMDRTHRMYERSKNHPAIVIWSLGNEAGNGINFERTYDWLKSVENTRPVQYERAELNYNTDIYCRMYRSVDDIKAYLAKKDIYRPFILCEYLHAMGNSCGGLKEYWDVFENNPMAQGGCVWDWVDQSFREIDKNGKWYWTYGGDYGPEGIPSFGNFCCNGLVGANREPHPHLLEVKKVYQNIKATLAGQKNLTIRVKNWYDFSNLNEYVLNWNVTADNGKILAEGTKTIDCAPHATVDVALGAVKLPNTIREAYLNISWTRREASSMIDKDWEVAYDQFVLAGNKNYTGYRPQKAGETTFTVDKQTGALTSLNLNGKELLAAPLTLSLFRPATDNDNRDKNGARLWRNAGLDNLTQKVVSLKEGKTSTTARVEILNAKAQKIGTADFVYSLDKNGALKVLTTFQPDTTIVKSMARLGLTFRVSNTYDQVSYLGRGENETYIDRNQSGKIGVYQTTPERMFHYYVAPQSTGNRTDVRWAKLANTSGEGLFVESNRAFQFSIIPFSDVLLEKARHINELERDGLLTVHLDAEQAGVGTATCGPGVLPQYLVPLKKQSFEFTLYPVK</sequence>
<keyword evidence="8 10" id="KW-0326">Glycosidase</keyword>
<dbReference type="InterPro" id="IPR014718">
    <property type="entry name" value="GH-type_carb-bd"/>
</dbReference>
<feature type="chain" id="PRO_5010950624" description="Beta-galactosidase" evidence="11">
    <location>
        <begin position="28"/>
        <end position="1029"/>
    </location>
</feature>
<dbReference type="PRINTS" id="PR00132">
    <property type="entry name" value="GLHYDRLASE2"/>
</dbReference>
<evidence type="ECO:0000256" key="4">
    <source>
        <dbReference type="ARBA" id="ARBA00011245"/>
    </source>
</evidence>
<dbReference type="Pfam" id="PF16353">
    <property type="entry name" value="LacZ_4"/>
    <property type="match status" value="1"/>
</dbReference>
<evidence type="ECO:0000256" key="7">
    <source>
        <dbReference type="ARBA" id="ARBA00022837"/>
    </source>
</evidence>
<dbReference type="InterPro" id="IPR006101">
    <property type="entry name" value="Glyco_hydro_2"/>
</dbReference>
<dbReference type="PANTHER" id="PTHR46323">
    <property type="entry name" value="BETA-GALACTOSIDASE"/>
    <property type="match status" value="1"/>
</dbReference>
<feature type="domain" description="Beta galactosidase small chain/" evidence="12">
    <location>
        <begin position="757"/>
        <end position="1026"/>
    </location>
</feature>
<evidence type="ECO:0000313" key="13">
    <source>
        <dbReference type="EMBL" id="SEA30975.1"/>
    </source>
</evidence>
<dbReference type="GO" id="GO:0030246">
    <property type="term" value="F:carbohydrate binding"/>
    <property type="evidence" value="ECO:0007669"/>
    <property type="project" value="InterPro"/>
</dbReference>
<dbReference type="GO" id="GO:0004565">
    <property type="term" value="F:beta-galactosidase activity"/>
    <property type="evidence" value="ECO:0007669"/>
    <property type="project" value="UniProtKB-EC"/>
</dbReference>
<name>A0A1I4UER5_9BACE</name>
<dbReference type="InterPro" id="IPR032312">
    <property type="entry name" value="LacZ_4"/>
</dbReference>
<keyword evidence="7" id="KW-0106">Calcium</keyword>
<dbReference type="SUPFAM" id="SSF49785">
    <property type="entry name" value="Galactose-binding domain-like"/>
    <property type="match status" value="1"/>
</dbReference>
<dbReference type="PANTHER" id="PTHR46323:SF2">
    <property type="entry name" value="BETA-GALACTOSIDASE"/>
    <property type="match status" value="1"/>
</dbReference>
<dbReference type="Proteomes" id="UP000183040">
    <property type="component" value="Unassembled WGS sequence"/>
</dbReference>
<dbReference type="InterPro" id="IPR004199">
    <property type="entry name" value="B-gal_small/dom_5"/>
</dbReference>
<evidence type="ECO:0000313" key="15">
    <source>
        <dbReference type="Proteomes" id="UP000183040"/>
    </source>
</evidence>
<dbReference type="Gene3D" id="3.20.20.80">
    <property type="entry name" value="Glycosidases"/>
    <property type="match status" value="1"/>
</dbReference>
<evidence type="ECO:0000256" key="5">
    <source>
        <dbReference type="ARBA" id="ARBA00012756"/>
    </source>
</evidence>
<evidence type="ECO:0000256" key="11">
    <source>
        <dbReference type="SAM" id="SignalP"/>
    </source>
</evidence>
<evidence type="ECO:0000256" key="6">
    <source>
        <dbReference type="ARBA" id="ARBA00022801"/>
    </source>
</evidence>
<dbReference type="InterPro" id="IPR050347">
    <property type="entry name" value="Bact_Beta-galactosidase"/>
</dbReference>
<dbReference type="Pfam" id="PF00703">
    <property type="entry name" value="Glyco_hydro_2"/>
    <property type="match status" value="1"/>
</dbReference>
<dbReference type="PROSITE" id="PS00719">
    <property type="entry name" value="GLYCOSYL_HYDROL_F2_1"/>
    <property type="match status" value="1"/>
</dbReference>
<evidence type="ECO:0000256" key="8">
    <source>
        <dbReference type="ARBA" id="ARBA00023295"/>
    </source>
</evidence>
<dbReference type="FunFam" id="2.60.40.10:FF:002546">
    <property type="entry name" value="Beta-galactosidase"/>
    <property type="match status" value="1"/>
</dbReference>
<comment type="cofactor">
    <cofactor evidence="2">
        <name>Ca(2+)</name>
        <dbReference type="ChEBI" id="CHEBI:29108"/>
    </cofactor>
</comment>
<dbReference type="InterPro" id="IPR017853">
    <property type="entry name" value="GH"/>
</dbReference>
<evidence type="ECO:0000259" key="12">
    <source>
        <dbReference type="SMART" id="SM01038"/>
    </source>
</evidence>
<dbReference type="FunFam" id="2.60.40.10:FF:000680">
    <property type="entry name" value="Beta-galactosidase"/>
    <property type="match status" value="1"/>
</dbReference>
<dbReference type="EC" id="3.2.1.23" evidence="5 10"/>
<dbReference type="GO" id="GO:0005990">
    <property type="term" value="P:lactose catabolic process"/>
    <property type="evidence" value="ECO:0007669"/>
    <property type="project" value="TreeGrafter"/>
</dbReference>
<dbReference type="EMBL" id="FNRP01000004">
    <property type="protein sequence ID" value="SEA30975.1"/>
    <property type="molecule type" value="Genomic_DNA"/>
</dbReference>
<accession>A0A1I4UER5</accession>
<dbReference type="FunFam" id="2.60.120.260:FF:000108">
    <property type="entry name" value="Beta-galactosidase"/>
    <property type="match status" value="1"/>
</dbReference>
<evidence type="ECO:0000313" key="14">
    <source>
        <dbReference type="EMBL" id="SFM87458.1"/>
    </source>
</evidence>
<comment type="subunit">
    <text evidence="4">Monomer.</text>
</comment>
<dbReference type="InterPro" id="IPR008979">
    <property type="entry name" value="Galactose-bd-like_sf"/>
</dbReference>
<dbReference type="FunFam" id="3.20.20.80:FF:000123">
    <property type="entry name" value="Beta-galactosidase"/>
    <property type="match status" value="1"/>
</dbReference>
<dbReference type="SMART" id="SM01038">
    <property type="entry name" value="Bgal_small_N"/>
    <property type="match status" value="1"/>
</dbReference>
<dbReference type="Pfam" id="PF02836">
    <property type="entry name" value="Glyco_hydro_2_C"/>
    <property type="match status" value="1"/>
</dbReference>
<dbReference type="Gene3D" id="2.70.98.10">
    <property type="match status" value="1"/>
</dbReference>
<dbReference type="SUPFAM" id="SSF49303">
    <property type="entry name" value="beta-Galactosidase/glucuronidase domain"/>
    <property type="match status" value="2"/>
</dbReference>
<dbReference type="Proteomes" id="UP000183766">
    <property type="component" value="Unassembled WGS sequence"/>
</dbReference>
<dbReference type="SUPFAM" id="SSF51445">
    <property type="entry name" value="(Trans)glycosidases"/>
    <property type="match status" value="1"/>
</dbReference>
<dbReference type="AlphaFoldDB" id="A0A1I4UER5"/>
<evidence type="ECO:0000256" key="2">
    <source>
        <dbReference type="ARBA" id="ARBA00001913"/>
    </source>
</evidence>
<evidence type="ECO:0000256" key="1">
    <source>
        <dbReference type="ARBA" id="ARBA00001412"/>
    </source>
</evidence>
<dbReference type="EMBL" id="FOUM01000012">
    <property type="protein sequence ID" value="SFM87458.1"/>
    <property type="molecule type" value="Genomic_DNA"/>
</dbReference>
<organism evidence="14 16">
    <name type="scientific">Bacteroides xylanisolvens</name>
    <dbReference type="NCBI Taxonomy" id="371601"/>
    <lineage>
        <taxon>Bacteria</taxon>
        <taxon>Pseudomonadati</taxon>
        <taxon>Bacteroidota</taxon>
        <taxon>Bacteroidia</taxon>
        <taxon>Bacteroidales</taxon>
        <taxon>Bacteroidaceae</taxon>
        <taxon>Bacteroides</taxon>
    </lineage>
</organism>
<dbReference type="InterPro" id="IPR013783">
    <property type="entry name" value="Ig-like_fold"/>
</dbReference>
<reference evidence="15 16" key="1">
    <citation type="submission" date="2016-10" db="EMBL/GenBank/DDBJ databases">
        <authorList>
            <person name="de Groot N.N."/>
        </authorList>
    </citation>
    <scope>NUCLEOTIDE SEQUENCE [LARGE SCALE GENOMIC DNA]</scope>
    <source>
        <strain evidence="14 16">NLAE-zl-C202</strain>
        <strain evidence="13 15">NLAE-zl-G339</strain>
    </source>
</reference>
<dbReference type="Pfam" id="PF02929">
    <property type="entry name" value="Bgal_small_N"/>
    <property type="match status" value="1"/>
</dbReference>
<dbReference type="InterPro" id="IPR023230">
    <property type="entry name" value="Glyco_hydro_2_CS"/>
</dbReference>
<feature type="signal peptide" evidence="11">
    <location>
        <begin position="1"/>
        <end position="27"/>
    </location>
</feature>
<evidence type="ECO:0000256" key="10">
    <source>
        <dbReference type="RuleBase" id="RU361154"/>
    </source>
</evidence>
<dbReference type="Gene3D" id="2.60.120.260">
    <property type="entry name" value="Galactose-binding domain-like"/>
    <property type="match status" value="1"/>
</dbReference>